<evidence type="ECO:0000256" key="4">
    <source>
        <dbReference type="ARBA" id="ARBA00041766"/>
    </source>
</evidence>
<sequence>MMDNEINSEPYILSFNEIKQAVERIEGGIIHTPLCESKLSKNMDYNVYLKCENLQYTGSCAERGVRNALLASRAEDCARGIVVPSTGNIGLAAAYHGGTLGVPVTVILPDPTPPAQVHRCAEHGADVVLCGENYGDAITYAMKLQRETRQTILTSDNPLVMAGLGTVGVEIITQLPEADAVIVPVATGGLLASVLVACKKLKCSCLVYGAECAKVPKMMKALQAGRPVTVPIVPNLAEGLNAPSVGANAFATLKGRLDRMLVVEESYVARAVINILEQERLVADGAGVCAIAAVMQGLVPELRGKRAVCVISGGNIDGGRLSRTIQRGLGAAGRLLRFSVTVADRRGGLEQLAKLITDENSVLKSLVTEQMWVHNDIGSTLANIVVEMANEDHAVSFKDKLRALFPSARFTVFELDDKHKMNVR</sequence>
<evidence type="ECO:0000256" key="5">
    <source>
        <dbReference type="ARBA" id="ARBA00042605"/>
    </source>
</evidence>
<keyword evidence="8" id="KW-1185">Reference proteome</keyword>
<dbReference type="Pfam" id="PF00291">
    <property type="entry name" value="PALP"/>
    <property type="match status" value="1"/>
</dbReference>
<dbReference type="CDD" id="cd01562">
    <property type="entry name" value="Thr-dehyd"/>
    <property type="match status" value="1"/>
</dbReference>
<evidence type="ECO:0000313" key="8">
    <source>
        <dbReference type="Proteomes" id="UP001153292"/>
    </source>
</evidence>
<dbReference type="InterPro" id="IPR050147">
    <property type="entry name" value="Ser/Thr_Dehydratase"/>
</dbReference>
<dbReference type="SUPFAM" id="SSF53686">
    <property type="entry name" value="Tryptophan synthase beta subunit-like PLP-dependent enzymes"/>
    <property type="match status" value="1"/>
</dbReference>
<dbReference type="EMBL" id="OU963910">
    <property type="protein sequence ID" value="CAH0400545.1"/>
    <property type="molecule type" value="Genomic_DNA"/>
</dbReference>
<feature type="domain" description="Tryptophan synthase beta chain-like PALP" evidence="6">
    <location>
        <begin position="26"/>
        <end position="313"/>
    </location>
</feature>
<dbReference type="InterPro" id="IPR001926">
    <property type="entry name" value="TrpB-like_PALP"/>
</dbReference>
<keyword evidence="2" id="KW-0663">Pyridoxal phosphate</keyword>
<evidence type="ECO:0000259" key="6">
    <source>
        <dbReference type="Pfam" id="PF00291"/>
    </source>
</evidence>
<keyword evidence="3" id="KW-0456">Lyase</keyword>
<gene>
    <name evidence="7" type="ORF">CHILSU_LOCUS3741</name>
</gene>
<organism evidence="7 8">
    <name type="scientific">Chilo suppressalis</name>
    <name type="common">Asiatic rice borer moth</name>
    <dbReference type="NCBI Taxonomy" id="168631"/>
    <lineage>
        <taxon>Eukaryota</taxon>
        <taxon>Metazoa</taxon>
        <taxon>Ecdysozoa</taxon>
        <taxon>Arthropoda</taxon>
        <taxon>Hexapoda</taxon>
        <taxon>Insecta</taxon>
        <taxon>Pterygota</taxon>
        <taxon>Neoptera</taxon>
        <taxon>Endopterygota</taxon>
        <taxon>Lepidoptera</taxon>
        <taxon>Glossata</taxon>
        <taxon>Ditrysia</taxon>
        <taxon>Pyraloidea</taxon>
        <taxon>Crambidae</taxon>
        <taxon>Crambinae</taxon>
        <taxon>Chilo</taxon>
    </lineage>
</organism>
<comment type="cofactor">
    <cofactor evidence="1">
        <name>pyridoxal 5'-phosphate</name>
        <dbReference type="ChEBI" id="CHEBI:597326"/>
    </cofactor>
</comment>
<evidence type="ECO:0000256" key="1">
    <source>
        <dbReference type="ARBA" id="ARBA00001933"/>
    </source>
</evidence>
<dbReference type="Proteomes" id="UP001153292">
    <property type="component" value="Chromosome 17"/>
</dbReference>
<accession>A0ABN8B3N2</accession>
<dbReference type="Gene3D" id="3.40.50.1100">
    <property type="match status" value="2"/>
</dbReference>
<evidence type="ECO:0000313" key="7">
    <source>
        <dbReference type="EMBL" id="CAH0400545.1"/>
    </source>
</evidence>
<dbReference type="PANTHER" id="PTHR48078">
    <property type="entry name" value="THREONINE DEHYDRATASE, MITOCHONDRIAL-RELATED"/>
    <property type="match status" value="1"/>
</dbReference>
<name>A0ABN8B3N2_CHISP</name>
<evidence type="ECO:0000256" key="3">
    <source>
        <dbReference type="ARBA" id="ARBA00023239"/>
    </source>
</evidence>
<proteinExistence type="predicted"/>
<dbReference type="PANTHER" id="PTHR48078:SF19">
    <property type="entry name" value="ACT DOMAIN-CONTAINING PROTEIN"/>
    <property type="match status" value="1"/>
</dbReference>
<reference evidence="7" key="1">
    <citation type="submission" date="2021-12" db="EMBL/GenBank/DDBJ databases">
        <authorList>
            <person name="King R."/>
        </authorList>
    </citation>
    <scope>NUCLEOTIDE SEQUENCE</scope>
</reference>
<protein>
    <recommendedName>
        <fullName evidence="4">L-serine deaminase</fullName>
    </recommendedName>
    <alternativeName>
        <fullName evidence="5">L-threonine dehydratase</fullName>
    </alternativeName>
</protein>
<dbReference type="InterPro" id="IPR036052">
    <property type="entry name" value="TrpB-like_PALP_sf"/>
</dbReference>
<evidence type="ECO:0000256" key="2">
    <source>
        <dbReference type="ARBA" id="ARBA00022898"/>
    </source>
</evidence>